<dbReference type="Gene3D" id="2.60.40.10">
    <property type="entry name" value="Immunoglobulins"/>
    <property type="match status" value="1"/>
</dbReference>
<feature type="chain" id="PRO_5040383936" evidence="2">
    <location>
        <begin position="34"/>
        <end position="830"/>
    </location>
</feature>
<reference evidence="4" key="2">
    <citation type="submission" date="2022-10" db="EMBL/GenBank/DDBJ databases">
        <authorList>
            <person name="Ngo T.-E."/>
        </authorList>
    </citation>
    <scope>NUCLEOTIDE SEQUENCE</scope>
    <source>
        <strain evidence="4">JHB</strain>
    </source>
</reference>
<name>A0A9Q9SSH3_MOOP1</name>
<dbReference type="NCBIfam" id="TIGR01451">
    <property type="entry name" value="B_ant_repeat"/>
    <property type="match status" value="1"/>
</dbReference>
<dbReference type="SUPFAM" id="SSF117074">
    <property type="entry name" value="Hypothetical protein PA1324"/>
    <property type="match status" value="1"/>
</dbReference>
<dbReference type="InterPro" id="IPR001434">
    <property type="entry name" value="OmcB-like_DUF11"/>
</dbReference>
<evidence type="ECO:0000256" key="2">
    <source>
        <dbReference type="SAM" id="SignalP"/>
    </source>
</evidence>
<feature type="region of interest" description="Disordered" evidence="1">
    <location>
        <begin position="448"/>
        <end position="468"/>
    </location>
</feature>
<keyword evidence="2" id="KW-0732">Signal</keyword>
<evidence type="ECO:0000313" key="4">
    <source>
        <dbReference type="EMBL" id="WAN68849.1"/>
    </source>
</evidence>
<dbReference type="PANTHER" id="PTHR34819:SF3">
    <property type="entry name" value="CELL SURFACE PROTEIN"/>
    <property type="match status" value="1"/>
</dbReference>
<evidence type="ECO:0000256" key="1">
    <source>
        <dbReference type="SAM" id="MobiDB-lite"/>
    </source>
</evidence>
<feature type="signal peptide" evidence="2">
    <location>
        <begin position="1"/>
        <end position="33"/>
    </location>
</feature>
<proteinExistence type="predicted"/>
<dbReference type="InterPro" id="IPR047589">
    <property type="entry name" value="DUF11_rpt"/>
</dbReference>
<sequence>MCKSTPYWKKRLPKLLATALIGGILPTSPPVMSQTQPAEISATTGQTPLQCTAPETVEATLVNQVTYRYQMPRGPRGRFSRPSELFITGTSRKVNTETSKQGSLNLVSQGIQDGEGQLVFGLGAMTDALEDELVTLGFTSEEASNASITAVMSFANSSTDTTADQVITAAKTAIEEAIPNKAALLNGENSQTDQVIALVFTGLAQQGLESIGIAEADAATAQNTAAGLIPTDLSSTTFTEIRQQAFDEALNAIPEQQQLLIQAKDSLEQDLGNIQSGQGSRVQSGDIVSFRYALLNTGEAAIEVETPQANVIAQSGLVGSASIGNVTVEGLEETPETLTIEPGQEVVLNVQVAVNAAAEDNDEQTIALGFSSNCGEDNTSQQTAQQTIATIAPTPDPSLELIDPFGEIRGCDNELLDDYTGFSVGLFDPDPNDPTGFLNVVELTTTEVPDDPNNNIPEGIQPNTTNANPYFVSNEDNENRGRYSFLFDRDRGQLDQGRSYILVVNPPANSNFLQRRIRLTITNVDETQSIVSYTATSVDGLPISTDANPTEVQGEFLIRNAEREGLVLGLLNVDTGICDLESIRITKSADRATAEPGDTIIYRLSLRNLASSAVQDIVVTDDLPLGFKFLEDSVRGELQQESVEIETTRDGATITFTTTEPIPEGGVLNIAYGVQVTPDGIRGDGENSAIVAAERDDNGWEIKDGPVVHRVRVDPGIISDCGTLIGRVFVDKNFDGHQQPGEPGVPNAVIFMENGNRITTDANGLFSVKNVLPGYHTGALDLTSLPGYTLAPNTHFSEGNSQSRLVRLEPGGMARMNFAVTPTFNEEDQQ</sequence>
<dbReference type="Gene3D" id="2.60.40.740">
    <property type="match status" value="1"/>
</dbReference>
<dbReference type="Pfam" id="PF01345">
    <property type="entry name" value="DUF11"/>
    <property type="match status" value="1"/>
</dbReference>
<dbReference type="InterPro" id="IPR013783">
    <property type="entry name" value="Ig-like_fold"/>
</dbReference>
<dbReference type="PANTHER" id="PTHR34819">
    <property type="entry name" value="LARGE CYSTEINE-RICH PERIPLASMIC PROTEIN OMCB"/>
    <property type="match status" value="1"/>
</dbReference>
<accession>A0A9Q9SSH3</accession>
<evidence type="ECO:0000259" key="3">
    <source>
        <dbReference type="Pfam" id="PF01345"/>
    </source>
</evidence>
<dbReference type="AlphaFoldDB" id="A0A9Q9SSH3"/>
<feature type="domain" description="DUF11" evidence="3">
    <location>
        <begin position="583"/>
        <end position="683"/>
    </location>
</feature>
<reference evidence="4" key="1">
    <citation type="journal article" date="2017" name="Proc. Natl. Acad. Sci. U.S.A.">
        <title>Comparative genomics uncovers the prolific and distinctive metabolic potential of the cyanobacterial genus Moorea.</title>
        <authorList>
            <person name="Leao T."/>
            <person name="Castelao G."/>
            <person name="Korobeynikov A."/>
            <person name="Monroe E.A."/>
            <person name="Podell S."/>
            <person name="Glukhov E."/>
            <person name="Allen E.E."/>
            <person name="Gerwick W.H."/>
            <person name="Gerwick L."/>
        </authorList>
    </citation>
    <scope>NUCLEOTIDE SEQUENCE</scope>
    <source>
        <strain evidence="4">JHB</strain>
    </source>
</reference>
<dbReference type="EMBL" id="CP017708">
    <property type="protein sequence ID" value="WAN68849.1"/>
    <property type="molecule type" value="Genomic_DNA"/>
</dbReference>
<dbReference type="InterPro" id="IPR051172">
    <property type="entry name" value="Chlamydia_OmcB"/>
</dbReference>
<organism evidence="4">
    <name type="scientific">Moorena producens (strain JHB)</name>
    <dbReference type="NCBI Taxonomy" id="1454205"/>
    <lineage>
        <taxon>Bacteria</taxon>
        <taxon>Bacillati</taxon>
        <taxon>Cyanobacteriota</taxon>
        <taxon>Cyanophyceae</taxon>
        <taxon>Coleofasciculales</taxon>
        <taxon>Coleofasciculaceae</taxon>
        <taxon>Moorena</taxon>
    </lineage>
</organism>
<dbReference type="Proteomes" id="UP000176944">
    <property type="component" value="Chromosome"/>
</dbReference>
<gene>
    <name evidence="4" type="ORF">BJP36_41545</name>
</gene>
<protein>
    <submittedName>
        <fullName evidence="4">DUF11 domain-containing protein</fullName>
    </submittedName>
</protein>